<name>A0A183GH68_HELPZ</name>
<protein>
    <submittedName>
        <fullName evidence="4">Protein kinase domain-containing protein</fullName>
    </submittedName>
</protein>
<dbReference type="InterPro" id="IPR050235">
    <property type="entry name" value="CK1_Ser-Thr_kinase"/>
</dbReference>
<dbReference type="EMBL" id="UZAH01033438">
    <property type="protein sequence ID" value="VDP28878.1"/>
    <property type="molecule type" value="Genomic_DNA"/>
</dbReference>
<feature type="domain" description="Protein kinase" evidence="1">
    <location>
        <begin position="1"/>
        <end position="225"/>
    </location>
</feature>
<dbReference type="PANTHER" id="PTHR11909">
    <property type="entry name" value="CASEIN KINASE-RELATED"/>
    <property type="match status" value="1"/>
</dbReference>
<dbReference type="Proteomes" id="UP000050761">
    <property type="component" value="Unassembled WGS sequence"/>
</dbReference>
<dbReference type="OrthoDB" id="5979581at2759"/>
<dbReference type="Gene3D" id="1.10.510.10">
    <property type="entry name" value="Transferase(Phosphotransferase) domain 1"/>
    <property type="match status" value="1"/>
</dbReference>
<evidence type="ECO:0000313" key="3">
    <source>
        <dbReference type="Proteomes" id="UP000050761"/>
    </source>
</evidence>
<evidence type="ECO:0000313" key="4">
    <source>
        <dbReference type="WBParaSite" id="HPBE_0002189301-mRNA-1"/>
    </source>
</evidence>
<dbReference type="Pfam" id="PF00069">
    <property type="entry name" value="Pkinase"/>
    <property type="match status" value="1"/>
</dbReference>
<sequence length="225" mass="24962">MTLCGADLTHIMKTMGTLTDGTVLRVALRTLLALKQLHEIGFVHRDIKPCNFAVSHAAPRIIHVIDFGMTRKYAVKNDKSEWCIKRKRIAGSAFLKVELAPPFPIKCLIRVQPSHLQVMMQLIKRPLFWSPTGHIKVKTNRLDGVTFCAKDVVVPSQKSFAHLLKCRGVTEPLSYGVVAYSIQTRNSGRLPQRAKFGPCCTQASARKSEQFPVTPPGGTDIATNT</sequence>
<gene>
    <name evidence="2" type="ORF">HPBE_LOCUS21892</name>
</gene>
<dbReference type="GO" id="GO:0004672">
    <property type="term" value="F:protein kinase activity"/>
    <property type="evidence" value="ECO:0007669"/>
    <property type="project" value="InterPro"/>
</dbReference>
<reference evidence="2 3" key="1">
    <citation type="submission" date="2018-11" db="EMBL/GenBank/DDBJ databases">
        <authorList>
            <consortium name="Pathogen Informatics"/>
        </authorList>
    </citation>
    <scope>NUCLEOTIDE SEQUENCE [LARGE SCALE GENOMIC DNA]</scope>
</reference>
<evidence type="ECO:0000313" key="2">
    <source>
        <dbReference type="EMBL" id="VDP28878.1"/>
    </source>
</evidence>
<dbReference type="InterPro" id="IPR011009">
    <property type="entry name" value="Kinase-like_dom_sf"/>
</dbReference>
<dbReference type="GO" id="GO:0005524">
    <property type="term" value="F:ATP binding"/>
    <property type="evidence" value="ECO:0007669"/>
    <property type="project" value="InterPro"/>
</dbReference>
<dbReference type="WBParaSite" id="HPBE_0002189301-mRNA-1">
    <property type="protein sequence ID" value="HPBE_0002189301-mRNA-1"/>
    <property type="gene ID" value="HPBE_0002189301"/>
</dbReference>
<keyword evidence="3" id="KW-1185">Reference proteome</keyword>
<proteinExistence type="predicted"/>
<dbReference type="SUPFAM" id="SSF56112">
    <property type="entry name" value="Protein kinase-like (PK-like)"/>
    <property type="match status" value="1"/>
</dbReference>
<dbReference type="AlphaFoldDB" id="A0A183GH68"/>
<accession>A0A183GH68</accession>
<reference evidence="4" key="2">
    <citation type="submission" date="2019-09" db="UniProtKB">
        <authorList>
            <consortium name="WormBaseParasite"/>
        </authorList>
    </citation>
    <scope>IDENTIFICATION</scope>
</reference>
<organism evidence="3 4">
    <name type="scientific">Heligmosomoides polygyrus</name>
    <name type="common">Parasitic roundworm</name>
    <dbReference type="NCBI Taxonomy" id="6339"/>
    <lineage>
        <taxon>Eukaryota</taxon>
        <taxon>Metazoa</taxon>
        <taxon>Ecdysozoa</taxon>
        <taxon>Nematoda</taxon>
        <taxon>Chromadorea</taxon>
        <taxon>Rhabditida</taxon>
        <taxon>Rhabditina</taxon>
        <taxon>Rhabditomorpha</taxon>
        <taxon>Strongyloidea</taxon>
        <taxon>Heligmosomidae</taxon>
        <taxon>Heligmosomoides</taxon>
    </lineage>
</organism>
<dbReference type="PROSITE" id="PS50011">
    <property type="entry name" value="PROTEIN_KINASE_DOM"/>
    <property type="match status" value="1"/>
</dbReference>
<evidence type="ECO:0000259" key="1">
    <source>
        <dbReference type="PROSITE" id="PS50011"/>
    </source>
</evidence>
<accession>A0A3P8D5C6</accession>
<dbReference type="InterPro" id="IPR000719">
    <property type="entry name" value="Prot_kinase_dom"/>
</dbReference>